<dbReference type="InterPro" id="IPR036412">
    <property type="entry name" value="HAD-like_sf"/>
</dbReference>
<dbReference type="OrthoDB" id="411251at2759"/>
<comment type="caution">
    <text evidence="8">The sequence shown here is derived from an EMBL/GenBank/DDBJ whole genome shotgun (WGS) entry which is preliminary data.</text>
</comment>
<dbReference type="Pfam" id="PF02358">
    <property type="entry name" value="Trehalose_PPase"/>
    <property type="match status" value="1"/>
</dbReference>
<evidence type="ECO:0000256" key="4">
    <source>
        <dbReference type="ARBA" id="ARBA00008770"/>
    </source>
</evidence>
<comment type="function">
    <text evidence="6">Removes the phosphate from trehalose 6-phosphate to produce free trehalose. Trehalose accumulation in plant may improve abiotic stress tolerance.</text>
</comment>
<evidence type="ECO:0000256" key="1">
    <source>
        <dbReference type="ARBA" id="ARBA00000500"/>
    </source>
</evidence>
<keyword evidence="9" id="KW-1185">Reference proteome</keyword>
<dbReference type="InterPro" id="IPR044651">
    <property type="entry name" value="OTSB-like"/>
</dbReference>
<reference evidence="8 9" key="1">
    <citation type="journal article" date="2019" name="Plant Biotechnol. J.">
        <title>The red bayberry genome and genetic basis of sex determination.</title>
        <authorList>
            <person name="Jia H.M."/>
            <person name="Jia H.J."/>
            <person name="Cai Q.L."/>
            <person name="Wang Y."/>
            <person name="Zhao H.B."/>
            <person name="Yang W.F."/>
            <person name="Wang G.Y."/>
            <person name="Li Y.H."/>
            <person name="Zhan D.L."/>
            <person name="Shen Y.T."/>
            <person name="Niu Q.F."/>
            <person name="Chang L."/>
            <person name="Qiu J."/>
            <person name="Zhao L."/>
            <person name="Xie H.B."/>
            <person name="Fu W.Y."/>
            <person name="Jin J."/>
            <person name="Li X.W."/>
            <person name="Jiao Y."/>
            <person name="Zhou C.C."/>
            <person name="Tu T."/>
            <person name="Chai C.Y."/>
            <person name="Gao J.L."/>
            <person name="Fan L.J."/>
            <person name="van de Weg E."/>
            <person name="Wang J.Y."/>
            <person name="Gao Z.S."/>
        </authorList>
    </citation>
    <scope>NUCLEOTIDE SEQUENCE [LARGE SCALE GENOMIC DNA]</scope>
    <source>
        <tissue evidence="8">Leaves</tissue>
    </source>
</reference>
<dbReference type="Gene3D" id="3.30.70.1020">
    <property type="entry name" value="Trehalose-6-phosphate phosphatase related protein, domain 2"/>
    <property type="match status" value="1"/>
</dbReference>
<dbReference type="PANTHER" id="PTHR43768:SF53">
    <property type="entry name" value="TREHALOSE 6-PHOSPHATE PHOSPHATASE"/>
    <property type="match status" value="1"/>
</dbReference>
<dbReference type="Proteomes" id="UP000516437">
    <property type="component" value="Chromosome 3"/>
</dbReference>
<dbReference type="SUPFAM" id="SSF56784">
    <property type="entry name" value="HAD-like"/>
    <property type="match status" value="1"/>
</dbReference>
<evidence type="ECO:0000256" key="7">
    <source>
        <dbReference type="RuleBase" id="RU361117"/>
    </source>
</evidence>
<comment type="pathway">
    <text evidence="3 7">Glycan biosynthesis; trehalose biosynthesis.</text>
</comment>
<dbReference type="Gene3D" id="3.40.50.1000">
    <property type="entry name" value="HAD superfamily/HAD-like"/>
    <property type="match status" value="2"/>
</dbReference>
<gene>
    <name evidence="8" type="ORF">CJ030_MR3G011134</name>
</gene>
<dbReference type="EC" id="3.1.3.12" evidence="7"/>
<dbReference type="GO" id="GO:0005992">
    <property type="term" value="P:trehalose biosynthetic process"/>
    <property type="evidence" value="ECO:0007669"/>
    <property type="project" value="UniProtKB-UniPathway"/>
</dbReference>
<dbReference type="InterPro" id="IPR003337">
    <property type="entry name" value="Trehalose_PPase"/>
</dbReference>
<comment type="catalytic activity">
    <reaction evidence="1 7">
        <text>alpha,alpha-trehalose 6-phosphate + H2O = alpha,alpha-trehalose + phosphate</text>
        <dbReference type="Rhea" id="RHEA:23420"/>
        <dbReference type="ChEBI" id="CHEBI:15377"/>
        <dbReference type="ChEBI" id="CHEBI:16551"/>
        <dbReference type="ChEBI" id="CHEBI:43474"/>
        <dbReference type="ChEBI" id="CHEBI:58429"/>
        <dbReference type="EC" id="3.1.3.12"/>
    </reaction>
</comment>
<dbReference type="EMBL" id="RXIC02000021">
    <property type="protein sequence ID" value="KAB1219606.1"/>
    <property type="molecule type" value="Genomic_DNA"/>
</dbReference>
<evidence type="ECO:0000256" key="6">
    <source>
        <dbReference type="ARBA" id="ARBA00025274"/>
    </source>
</evidence>
<name>A0A6A1W5K5_9ROSI</name>
<proteinExistence type="inferred from homology"/>
<dbReference type="PANTHER" id="PTHR43768">
    <property type="entry name" value="TREHALOSE 6-PHOSPHATE PHOSPHATASE"/>
    <property type="match status" value="1"/>
</dbReference>
<dbReference type="FunFam" id="3.30.70.1020:FF:000004">
    <property type="entry name" value="Trehalose 6-phosphate phosphatase"/>
    <property type="match status" value="1"/>
</dbReference>
<dbReference type="NCBIfam" id="TIGR00685">
    <property type="entry name" value="T6PP"/>
    <property type="match status" value="1"/>
</dbReference>
<dbReference type="GO" id="GO:0004805">
    <property type="term" value="F:trehalose-phosphatase activity"/>
    <property type="evidence" value="ECO:0007669"/>
    <property type="project" value="UniProtKB-EC"/>
</dbReference>
<accession>A0A6A1W5K5</accession>
<evidence type="ECO:0000256" key="2">
    <source>
        <dbReference type="ARBA" id="ARBA00001968"/>
    </source>
</evidence>
<protein>
    <recommendedName>
        <fullName evidence="7">Trehalose 6-phosphate phosphatase</fullName>
        <ecNumber evidence="7">3.1.3.12</ecNumber>
    </recommendedName>
</protein>
<evidence type="ECO:0000313" key="9">
    <source>
        <dbReference type="Proteomes" id="UP000516437"/>
    </source>
</evidence>
<dbReference type="InterPro" id="IPR023214">
    <property type="entry name" value="HAD_sf"/>
</dbReference>
<dbReference type="UniPathway" id="UPA00299"/>
<organism evidence="8 9">
    <name type="scientific">Morella rubra</name>
    <name type="common">Chinese bayberry</name>
    <dbReference type="NCBI Taxonomy" id="262757"/>
    <lineage>
        <taxon>Eukaryota</taxon>
        <taxon>Viridiplantae</taxon>
        <taxon>Streptophyta</taxon>
        <taxon>Embryophyta</taxon>
        <taxon>Tracheophyta</taxon>
        <taxon>Spermatophyta</taxon>
        <taxon>Magnoliopsida</taxon>
        <taxon>eudicotyledons</taxon>
        <taxon>Gunneridae</taxon>
        <taxon>Pentapetalae</taxon>
        <taxon>rosids</taxon>
        <taxon>fabids</taxon>
        <taxon>Fagales</taxon>
        <taxon>Myricaceae</taxon>
        <taxon>Morella</taxon>
    </lineage>
</organism>
<evidence type="ECO:0000313" key="8">
    <source>
        <dbReference type="EMBL" id="KAB1219606.1"/>
    </source>
</evidence>
<sequence length="335" mass="37830">MVQEKKMVVFLDYDGTLSPIVNDPDRAFMSDAMRLAVSEVGKRYPTAIVSGRSRDKVFDFVKLNNIYYAGSHGMDISTPSDYVKNGNHKHQTRAIDKKMLACHRCFNYCIQSLEMAQREVELQPMDAFGFHDLDIVDHLQGNEMVNFLPAQEFLPKIQEIKKVLQEITTKIKGATVEDNKFCISVHYRCVINEEDVGILKEMVNSAVESYKDFKIFGGKKVMEIRPTVNWDKGRALLYLLDNLGFDNSSDVLPIYIGDDKTDEDAFEMINCIGRGFPIVVSSTAKETKASYSLRDPMEVNSFLLLLGKWKGSSSVDKSADSSIEGKKRVMASIDI</sequence>
<comment type="similarity">
    <text evidence="4 7">Belongs to the trehalose phosphatase family.</text>
</comment>
<keyword evidence="5 7" id="KW-0378">Hydrolase</keyword>
<evidence type="ECO:0000256" key="3">
    <source>
        <dbReference type="ARBA" id="ARBA00005199"/>
    </source>
</evidence>
<comment type="cofactor">
    <cofactor evidence="2 7">
        <name>a divalent metal cation</name>
        <dbReference type="ChEBI" id="CHEBI:60240"/>
    </cofactor>
</comment>
<evidence type="ECO:0000256" key="5">
    <source>
        <dbReference type="ARBA" id="ARBA00022801"/>
    </source>
</evidence>
<dbReference type="AlphaFoldDB" id="A0A6A1W5K5"/>